<dbReference type="Proteomes" id="UP001597368">
    <property type="component" value="Unassembled WGS sequence"/>
</dbReference>
<evidence type="ECO:0000313" key="7">
    <source>
        <dbReference type="EMBL" id="MFD1935418.1"/>
    </source>
</evidence>
<evidence type="ECO:0000256" key="3">
    <source>
        <dbReference type="ARBA" id="ARBA00023125"/>
    </source>
</evidence>
<accession>A0ABW4T0G2</accession>
<evidence type="ECO:0000256" key="5">
    <source>
        <dbReference type="PROSITE-ProRule" id="PRU00335"/>
    </source>
</evidence>
<organism evidence="7 8">
    <name type="scientific">Nonomuraea mangrovi</name>
    <dbReference type="NCBI Taxonomy" id="2316207"/>
    <lineage>
        <taxon>Bacteria</taxon>
        <taxon>Bacillati</taxon>
        <taxon>Actinomycetota</taxon>
        <taxon>Actinomycetes</taxon>
        <taxon>Streptosporangiales</taxon>
        <taxon>Streptosporangiaceae</taxon>
        <taxon>Nonomuraea</taxon>
    </lineage>
</organism>
<evidence type="ECO:0000256" key="2">
    <source>
        <dbReference type="ARBA" id="ARBA00023015"/>
    </source>
</evidence>
<sequence>MPKLVDHDRRRAELAQAAIRVILREGLAGVTVRGVAAEAGWSTGSLRHYFRNQHDLQSHVIQATIDILRQRVFTRIERPRTHGTLVEQVASLVEEMLPFDDERREEYVLWVAVVEWERRHPPAGGSVTWKEQRALYRQCVAILRGYDFARVLEQARLPHPDTHVELWAALLHTFVDGLASQLMNTPDEVSAGTATQLLRSLLEAVAALPSVSPAPKRSIFPSSGPQS</sequence>
<evidence type="ECO:0000259" key="6">
    <source>
        <dbReference type="PROSITE" id="PS50977"/>
    </source>
</evidence>
<feature type="domain" description="HTH tetR-type" evidence="6">
    <location>
        <begin position="8"/>
        <end position="68"/>
    </location>
</feature>
<dbReference type="InterPro" id="IPR050109">
    <property type="entry name" value="HTH-type_TetR-like_transc_reg"/>
</dbReference>
<name>A0ABW4T0G2_9ACTN</name>
<dbReference type="Pfam" id="PF13977">
    <property type="entry name" value="TetR_C_6"/>
    <property type="match status" value="1"/>
</dbReference>
<evidence type="ECO:0000313" key="8">
    <source>
        <dbReference type="Proteomes" id="UP001597368"/>
    </source>
</evidence>
<keyword evidence="8" id="KW-1185">Reference proteome</keyword>
<feature type="DNA-binding region" description="H-T-H motif" evidence="5">
    <location>
        <begin position="31"/>
        <end position="50"/>
    </location>
</feature>
<proteinExistence type="predicted"/>
<evidence type="ECO:0000256" key="4">
    <source>
        <dbReference type="ARBA" id="ARBA00023163"/>
    </source>
</evidence>
<dbReference type="PANTHER" id="PTHR30055">
    <property type="entry name" value="HTH-TYPE TRANSCRIPTIONAL REGULATOR RUTR"/>
    <property type="match status" value="1"/>
</dbReference>
<dbReference type="RefSeq" id="WP_379575536.1">
    <property type="nucleotide sequence ID" value="NZ_JBHUFV010000043.1"/>
</dbReference>
<dbReference type="PROSITE" id="PS50977">
    <property type="entry name" value="HTH_TETR_2"/>
    <property type="match status" value="1"/>
</dbReference>
<dbReference type="InterPro" id="IPR036271">
    <property type="entry name" value="Tet_transcr_reg_TetR-rel_C_sf"/>
</dbReference>
<keyword evidence="3 5" id="KW-0238">DNA-binding</keyword>
<dbReference type="PANTHER" id="PTHR30055:SF226">
    <property type="entry name" value="HTH-TYPE TRANSCRIPTIONAL REGULATOR PKSA"/>
    <property type="match status" value="1"/>
</dbReference>
<dbReference type="SUPFAM" id="SSF46689">
    <property type="entry name" value="Homeodomain-like"/>
    <property type="match status" value="1"/>
</dbReference>
<evidence type="ECO:0000256" key="1">
    <source>
        <dbReference type="ARBA" id="ARBA00022491"/>
    </source>
</evidence>
<dbReference type="SUPFAM" id="SSF48498">
    <property type="entry name" value="Tetracyclin repressor-like, C-terminal domain"/>
    <property type="match status" value="1"/>
</dbReference>
<comment type="caution">
    <text evidence="7">The sequence shown here is derived from an EMBL/GenBank/DDBJ whole genome shotgun (WGS) entry which is preliminary data.</text>
</comment>
<dbReference type="Pfam" id="PF00440">
    <property type="entry name" value="TetR_N"/>
    <property type="match status" value="1"/>
</dbReference>
<dbReference type="EMBL" id="JBHUFV010000043">
    <property type="protein sequence ID" value="MFD1935418.1"/>
    <property type="molecule type" value="Genomic_DNA"/>
</dbReference>
<keyword evidence="2" id="KW-0805">Transcription regulation</keyword>
<reference evidence="8" key="1">
    <citation type="journal article" date="2019" name="Int. J. Syst. Evol. Microbiol.">
        <title>The Global Catalogue of Microorganisms (GCM) 10K type strain sequencing project: providing services to taxonomists for standard genome sequencing and annotation.</title>
        <authorList>
            <consortium name="The Broad Institute Genomics Platform"/>
            <consortium name="The Broad Institute Genome Sequencing Center for Infectious Disease"/>
            <person name="Wu L."/>
            <person name="Ma J."/>
        </authorList>
    </citation>
    <scope>NUCLEOTIDE SEQUENCE [LARGE SCALE GENOMIC DNA]</scope>
    <source>
        <strain evidence="8">ICMP 6774ER</strain>
    </source>
</reference>
<dbReference type="InterPro" id="IPR039538">
    <property type="entry name" value="BetI_C"/>
</dbReference>
<keyword evidence="1" id="KW-0678">Repressor</keyword>
<protein>
    <submittedName>
        <fullName evidence="7">TetR/AcrR family transcriptional regulator</fullName>
    </submittedName>
</protein>
<dbReference type="InterPro" id="IPR001647">
    <property type="entry name" value="HTH_TetR"/>
</dbReference>
<keyword evidence="4" id="KW-0804">Transcription</keyword>
<gene>
    <name evidence="7" type="ORF">ACFSKW_28475</name>
</gene>
<dbReference type="InterPro" id="IPR009057">
    <property type="entry name" value="Homeodomain-like_sf"/>
</dbReference>
<dbReference type="Gene3D" id="1.10.357.10">
    <property type="entry name" value="Tetracycline Repressor, domain 2"/>
    <property type="match status" value="1"/>
</dbReference>